<evidence type="ECO:0000313" key="2">
    <source>
        <dbReference type="EMBL" id="KAH9420030.1"/>
    </source>
</evidence>
<dbReference type="Proteomes" id="UP000887458">
    <property type="component" value="Unassembled WGS sequence"/>
</dbReference>
<comment type="caution">
    <text evidence="2">The sequence shown here is derived from an EMBL/GenBank/DDBJ whole genome shotgun (WGS) entry which is preliminary data.</text>
</comment>
<organism evidence="2 3">
    <name type="scientific">Dermatophagoides pteronyssinus</name>
    <name type="common">European house dust mite</name>
    <dbReference type="NCBI Taxonomy" id="6956"/>
    <lineage>
        <taxon>Eukaryota</taxon>
        <taxon>Metazoa</taxon>
        <taxon>Ecdysozoa</taxon>
        <taxon>Arthropoda</taxon>
        <taxon>Chelicerata</taxon>
        <taxon>Arachnida</taxon>
        <taxon>Acari</taxon>
        <taxon>Acariformes</taxon>
        <taxon>Sarcoptiformes</taxon>
        <taxon>Astigmata</taxon>
        <taxon>Psoroptidia</taxon>
        <taxon>Analgoidea</taxon>
        <taxon>Pyroglyphidae</taxon>
        <taxon>Dermatophagoidinae</taxon>
        <taxon>Dermatophagoides</taxon>
    </lineage>
</organism>
<protein>
    <submittedName>
        <fullName evidence="2">Uncharacterized protein</fullName>
    </submittedName>
</protein>
<accession>A0ABQ8JC60</accession>
<name>A0ABQ8JC60_DERPT</name>
<reference evidence="2 3" key="1">
    <citation type="journal article" date="2018" name="J. Allergy Clin. Immunol.">
        <title>High-quality assembly of Dermatophagoides pteronyssinus genome and transcriptome reveals a wide range of novel allergens.</title>
        <authorList>
            <person name="Liu X.Y."/>
            <person name="Yang K.Y."/>
            <person name="Wang M.Q."/>
            <person name="Kwok J.S."/>
            <person name="Zeng X."/>
            <person name="Yang Z."/>
            <person name="Xiao X.J."/>
            <person name="Lau C.P."/>
            <person name="Li Y."/>
            <person name="Huang Z.M."/>
            <person name="Ba J.G."/>
            <person name="Yim A.K."/>
            <person name="Ouyang C.Y."/>
            <person name="Ngai S.M."/>
            <person name="Chan T.F."/>
            <person name="Leung E.L."/>
            <person name="Liu L."/>
            <person name="Liu Z.G."/>
            <person name="Tsui S.K."/>
        </authorList>
    </citation>
    <scope>NUCLEOTIDE SEQUENCE [LARGE SCALE GENOMIC DNA]</scope>
    <source>
        <strain evidence="2">Derp</strain>
    </source>
</reference>
<keyword evidence="3" id="KW-1185">Reference proteome</keyword>
<dbReference type="EMBL" id="NJHN03000054">
    <property type="protein sequence ID" value="KAH9420030.1"/>
    <property type="molecule type" value="Genomic_DNA"/>
</dbReference>
<proteinExistence type="predicted"/>
<reference evidence="2 3" key="2">
    <citation type="journal article" date="2022" name="Mol. Biol. Evol.">
        <title>Comparative Genomics Reveals Insights into the Divergent Evolution of Astigmatic Mites and Household Pest Adaptations.</title>
        <authorList>
            <person name="Xiong Q."/>
            <person name="Wan A.T."/>
            <person name="Liu X."/>
            <person name="Fung C.S."/>
            <person name="Xiao X."/>
            <person name="Malainual N."/>
            <person name="Hou J."/>
            <person name="Wang L."/>
            <person name="Wang M."/>
            <person name="Yang K.Y."/>
            <person name="Cui Y."/>
            <person name="Leung E.L."/>
            <person name="Nong W."/>
            <person name="Shin S.K."/>
            <person name="Au S.W."/>
            <person name="Jeong K.Y."/>
            <person name="Chew F.T."/>
            <person name="Hui J.H."/>
            <person name="Leung T.F."/>
            <person name="Tungtrongchitr A."/>
            <person name="Zhong N."/>
            <person name="Liu Z."/>
            <person name="Tsui S.K."/>
        </authorList>
    </citation>
    <scope>NUCLEOTIDE SEQUENCE [LARGE SCALE GENOMIC DNA]</scope>
    <source>
        <strain evidence="2">Derp</strain>
    </source>
</reference>
<sequence length="68" mass="7847">MKFDKFLNNLHIRKGLKRGKCPIRFISQSASSSSSSSITVNDDDNNNNNNGYLMLNICEKRLIIDHYR</sequence>
<evidence type="ECO:0000313" key="3">
    <source>
        <dbReference type="Proteomes" id="UP000887458"/>
    </source>
</evidence>
<feature type="region of interest" description="Disordered" evidence="1">
    <location>
        <begin position="28"/>
        <end position="47"/>
    </location>
</feature>
<evidence type="ECO:0000256" key="1">
    <source>
        <dbReference type="SAM" id="MobiDB-lite"/>
    </source>
</evidence>
<gene>
    <name evidence="2" type="ORF">DERP_001864</name>
</gene>